<gene>
    <name evidence="5" type="ORF">QJS10_CPA16g00207</name>
</gene>
<evidence type="ECO:0000313" key="6">
    <source>
        <dbReference type="Proteomes" id="UP001180020"/>
    </source>
</evidence>
<dbReference type="InterPro" id="IPR013819">
    <property type="entry name" value="LipOase_C"/>
</dbReference>
<dbReference type="GO" id="GO:0034440">
    <property type="term" value="P:lipid oxidation"/>
    <property type="evidence" value="ECO:0007669"/>
    <property type="project" value="InterPro"/>
</dbReference>
<protein>
    <recommendedName>
        <fullName evidence="4">Lipoxygenase domain-containing protein</fullName>
    </recommendedName>
</protein>
<dbReference type="GO" id="GO:0046872">
    <property type="term" value="F:metal ion binding"/>
    <property type="evidence" value="ECO:0007669"/>
    <property type="project" value="UniProtKB-KW"/>
</dbReference>
<evidence type="ECO:0000313" key="5">
    <source>
        <dbReference type="EMBL" id="KAK1293889.1"/>
    </source>
</evidence>
<accession>A0AAV9CZH5</accession>
<keyword evidence="2" id="KW-0223">Dioxygenase</keyword>
<evidence type="ECO:0000259" key="4">
    <source>
        <dbReference type="PROSITE" id="PS51393"/>
    </source>
</evidence>
<keyword evidence="3" id="KW-0560">Oxidoreductase</keyword>
<feature type="domain" description="Lipoxygenase" evidence="4">
    <location>
        <begin position="60"/>
        <end position="102"/>
    </location>
</feature>
<organism evidence="5 6">
    <name type="scientific">Acorus calamus</name>
    <name type="common">Sweet flag</name>
    <dbReference type="NCBI Taxonomy" id="4465"/>
    <lineage>
        <taxon>Eukaryota</taxon>
        <taxon>Viridiplantae</taxon>
        <taxon>Streptophyta</taxon>
        <taxon>Embryophyta</taxon>
        <taxon>Tracheophyta</taxon>
        <taxon>Spermatophyta</taxon>
        <taxon>Magnoliopsida</taxon>
        <taxon>Liliopsida</taxon>
        <taxon>Acoraceae</taxon>
        <taxon>Acorus</taxon>
    </lineage>
</organism>
<dbReference type="InterPro" id="IPR036226">
    <property type="entry name" value="LipOase_C_sf"/>
</dbReference>
<feature type="domain" description="Lipoxygenase" evidence="4">
    <location>
        <begin position="1"/>
        <end position="46"/>
    </location>
</feature>
<keyword evidence="6" id="KW-1185">Reference proteome</keyword>
<dbReference type="PANTHER" id="PTHR11771">
    <property type="entry name" value="LIPOXYGENASE"/>
    <property type="match status" value="1"/>
</dbReference>
<sequence length="102" mass="11720">MAVEDPSQPCGVRLVIKDYPYAADGLLVWSTIEDWVTVYVSRFYPTQTQWRQTPNSIHGGMHAAINFGQYPFGGYMPNRPTLMKKLIPKEDDNDYEAFMMNP</sequence>
<dbReference type="PROSITE" id="PS51393">
    <property type="entry name" value="LIPOXYGENASE_3"/>
    <property type="match status" value="2"/>
</dbReference>
<name>A0AAV9CZH5_ACOCL</name>
<evidence type="ECO:0000256" key="2">
    <source>
        <dbReference type="ARBA" id="ARBA00022964"/>
    </source>
</evidence>
<evidence type="ECO:0000256" key="1">
    <source>
        <dbReference type="ARBA" id="ARBA00022723"/>
    </source>
</evidence>
<dbReference type="InterPro" id="IPR000907">
    <property type="entry name" value="LipOase"/>
</dbReference>
<dbReference type="Gene3D" id="1.20.245.10">
    <property type="entry name" value="Lipoxygenase-1, Domain 5"/>
    <property type="match status" value="2"/>
</dbReference>
<dbReference type="SUPFAM" id="SSF48484">
    <property type="entry name" value="Lipoxigenase"/>
    <property type="match status" value="1"/>
</dbReference>
<dbReference type="EMBL" id="JAUJYO010000016">
    <property type="protein sequence ID" value="KAK1293889.1"/>
    <property type="molecule type" value="Genomic_DNA"/>
</dbReference>
<keyword evidence="1" id="KW-0479">Metal-binding</keyword>
<dbReference type="AlphaFoldDB" id="A0AAV9CZH5"/>
<reference evidence="5" key="2">
    <citation type="submission" date="2023-06" db="EMBL/GenBank/DDBJ databases">
        <authorList>
            <person name="Ma L."/>
            <person name="Liu K.-W."/>
            <person name="Li Z."/>
            <person name="Hsiao Y.-Y."/>
            <person name="Qi Y."/>
            <person name="Fu T."/>
            <person name="Tang G."/>
            <person name="Zhang D."/>
            <person name="Sun W.-H."/>
            <person name="Liu D.-K."/>
            <person name="Li Y."/>
            <person name="Chen G.-Z."/>
            <person name="Liu X.-D."/>
            <person name="Liao X.-Y."/>
            <person name="Jiang Y.-T."/>
            <person name="Yu X."/>
            <person name="Hao Y."/>
            <person name="Huang J."/>
            <person name="Zhao X.-W."/>
            <person name="Ke S."/>
            <person name="Chen Y.-Y."/>
            <person name="Wu W.-L."/>
            <person name="Hsu J.-L."/>
            <person name="Lin Y.-F."/>
            <person name="Huang M.-D."/>
            <person name="Li C.-Y."/>
            <person name="Huang L."/>
            <person name="Wang Z.-W."/>
            <person name="Zhao X."/>
            <person name="Zhong W.-Y."/>
            <person name="Peng D.-H."/>
            <person name="Ahmad S."/>
            <person name="Lan S."/>
            <person name="Zhang J.-S."/>
            <person name="Tsai W.-C."/>
            <person name="Van De Peer Y."/>
            <person name="Liu Z.-J."/>
        </authorList>
    </citation>
    <scope>NUCLEOTIDE SEQUENCE</scope>
    <source>
        <strain evidence="5">CP</strain>
        <tissue evidence="5">Leaves</tissue>
    </source>
</reference>
<reference evidence="5" key="1">
    <citation type="journal article" date="2023" name="Nat. Commun.">
        <title>Diploid and tetraploid genomes of Acorus and the evolution of monocots.</title>
        <authorList>
            <person name="Ma L."/>
            <person name="Liu K.W."/>
            <person name="Li Z."/>
            <person name="Hsiao Y.Y."/>
            <person name="Qi Y."/>
            <person name="Fu T."/>
            <person name="Tang G.D."/>
            <person name="Zhang D."/>
            <person name="Sun W.H."/>
            <person name="Liu D.K."/>
            <person name="Li Y."/>
            <person name="Chen G.Z."/>
            <person name="Liu X.D."/>
            <person name="Liao X.Y."/>
            <person name="Jiang Y.T."/>
            <person name="Yu X."/>
            <person name="Hao Y."/>
            <person name="Huang J."/>
            <person name="Zhao X.W."/>
            <person name="Ke S."/>
            <person name="Chen Y.Y."/>
            <person name="Wu W.L."/>
            <person name="Hsu J.L."/>
            <person name="Lin Y.F."/>
            <person name="Huang M.D."/>
            <person name="Li C.Y."/>
            <person name="Huang L."/>
            <person name="Wang Z.W."/>
            <person name="Zhao X."/>
            <person name="Zhong W.Y."/>
            <person name="Peng D.H."/>
            <person name="Ahmad S."/>
            <person name="Lan S."/>
            <person name="Zhang J.S."/>
            <person name="Tsai W.C."/>
            <person name="Van de Peer Y."/>
            <person name="Liu Z.J."/>
        </authorList>
    </citation>
    <scope>NUCLEOTIDE SEQUENCE</scope>
    <source>
        <strain evidence="5">CP</strain>
    </source>
</reference>
<evidence type="ECO:0000256" key="3">
    <source>
        <dbReference type="ARBA" id="ARBA00023002"/>
    </source>
</evidence>
<dbReference type="GO" id="GO:0016702">
    <property type="term" value="F:oxidoreductase activity, acting on single donors with incorporation of molecular oxygen, incorporation of two atoms of oxygen"/>
    <property type="evidence" value="ECO:0007669"/>
    <property type="project" value="InterPro"/>
</dbReference>
<comment type="caution">
    <text evidence="5">The sequence shown here is derived from an EMBL/GenBank/DDBJ whole genome shotgun (WGS) entry which is preliminary data.</text>
</comment>
<proteinExistence type="predicted"/>
<dbReference type="Pfam" id="PF00305">
    <property type="entry name" value="Lipoxygenase"/>
    <property type="match status" value="2"/>
</dbReference>
<dbReference type="Proteomes" id="UP001180020">
    <property type="component" value="Unassembled WGS sequence"/>
</dbReference>